<dbReference type="InterPro" id="IPR057041">
    <property type="entry name" value="SCAP_N"/>
</dbReference>
<dbReference type="InterPro" id="IPR036322">
    <property type="entry name" value="WD40_repeat_dom_sf"/>
</dbReference>
<dbReference type="GO" id="GO:0032934">
    <property type="term" value="F:sterol binding"/>
    <property type="evidence" value="ECO:0007669"/>
    <property type="project" value="InterPro"/>
</dbReference>
<dbReference type="Pfam" id="PF12349">
    <property type="entry name" value="Sterol-sensing"/>
    <property type="match status" value="1"/>
</dbReference>
<dbReference type="GO" id="GO:0032933">
    <property type="term" value="P:SREBP signaling pathway"/>
    <property type="evidence" value="ECO:0007669"/>
    <property type="project" value="InterPro"/>
</dbReference>
<evidence type="ECO:0000256" key="22">
    <source>
        <dbReference type="SAM" id="Phobius"/>
    </source>
</evidence>
<dbReference type="SUPFAM" id="SSF50978">
    <property type="entry name" value="WD40 repeat-like"/>
    <property type="match status" value="1"/>
</dbReference>
<gene>
    <name evidence="25 26" type="primary">SCAP</name>
</gene>
<evidence type="ECO:0000313" key="26">
    <source>
        <dbReference type="RefSeq" id="XP_032806876.1"/>
    </source>
</evidence>
<dbReference type="InterPro" id="IPR030225">
    <property type="entry name" value="SCAP"/>
</dbReference>
<keyword evidence="16" id="KW-1207">Sterol metabolism</keyword>
<keyword evidence="12" id="KW-0333">Golgi apparatus</keyword>
<keyword evidence="6" id="KW-0153">Cholesterol metabolism</keyword>
<keyword evidence="10" id="KW-0256">Endoplasmic reticulum</keyword>
<dbReference type="Pfam" id="PF00400">
    <property type="entry name" value="WD40"/>
    <property type="match status" value="1"/>
</dbReference>
<evidence type="ECO:0000256" key="21">
    <source>
        <dbReference type="SAM" id="MobiDB-lite"/>
    </source>
</evidence>
<dbReference type="GO" id="GO:0008203">
    <property type="term" value="P:cholesterol metabolic process"/>
    <property type="evidence" value="ECO:0007669"/>
    <property type="project" value="UniProtKB-KW"/>
</dbReference>
<dbReference type="GO" id="GO:0012507">
    <property type="term" value="C:ER to Golgi transport vesicle membrane"/>
    <property type="evidence" value="ECO:0007669"/>
    <property type="project" value="UniProtKB-SubCell"/>
</dbReference>
<keyword evidence="14" id="KW-0446">Lipid-binding</keyword>
<protein>
    <recommendedName>
        <fullName evidence="5">Sterol regulatory element-binding protein cleavage-activating protein</fullName>
    </recommendedName>
</protein>
<evidence type="ECO:0000256" key="2">
    <source>
        <dbReference type="ARBA" id="ARBA00004557"/>
    </source>
</evidence>
<evidence type="ECO:0000313" key="24">
    <source>
        <dbReference type="Proteomes" id="UP001318040"/>
    </source>
</evidence>
<accession>A0AAJ7SWJ1</accession>
<dbReference type="Pfam" id="PF24017">
    <property type="entry name" value="Beta-prop_SCAP"/>
    <property type="match status" value="1"/>
</dbReference>
<organism evidence="24 25">
    <name type="scientific">Petromyzon marinus</name>
    <name type="common">Sea lamprey</name>
    <dbReference type="NCBI Taxonomy" id="7757"/>
    <lineage>
        <taxon>Eukaryota</taxon>
        <taxon>Metazoa</taxon>
        <taxon>Chordata</taxon>
        <taxon>Craniata</taxon>
        <taxon>Vertebrata</taxon>
        <taxon>Cyclostomata</taxon>
        <taxon>Hyperoartia</taxon>
        <taxon>Petromyzontiformes</taxon>
        <taxon>Petromyzontidae</taxon>
        <taxon>Petromyzon</taxon>
    </lineage>
</organism>
<feature type="repeat" description="WD" evidence="20">
    <location>
        <begin position="1208"/>
        <end position="1248"/>
    </location>
</feature>
<reference evidence="25 26" key="1">
    <citation type="submission" date="2025-04" db="UniProtKB">
        <authorList>
            <consortium name="RefSeq"/>
        </authorList>
    </citation>
    <scope>IDENTIFICATION</scope>
    <source>
        <tissue evidence="25 26">Sperm</tissue>
    </source>
</reference>
<feature type="repeat" description="WD" evidence="20">
    <location>
        <begin position="811"/>
        <end position="850"/>
    </location>
</feature>
<dbReference type="InterPro" id="IPR053958">
    <property type="entry name" value="HMGCR/SNAP/NPC1-like_SSD"/>
</dbReference>
<dbReference type="Pfam" id="PF24006">
    <property type="entry name" value="SCAP_N"/>
    <property type="match status" value="1"/>
</dbReference>
<feature type="compositionally biased region" description="Pro residues" evidence="21">
    <location>
        <begin position="627"/>
        <end position="638"/>
    </location>
</feature>
<feature type="transmembrane region" description="Helical" evidence="22">
    <location>
        <begin position="355"/>
        <end position="375"/>
    </location>
</feature>
<dbReference type="PROSITE" id="PS50156">
    <property type="entry name" value="SSD"/>
    <property type="match status" value="1"/>
</dbReference>
<evidence type="ECO:0000256" key="16">
    <source>
        <dbReference type="ARBA" id="ARBA00023166"/>
    </source>
</evidence>
<keyword evidence="11 22" id="KW-1133">Transmembrane helix</keyword>
<feature type="transmembrane region" description="Helical" evidence="22">
    <location>
        <begin position="235"/>
        <end position="253"/>
    </location>
</feature>
<keyword evidence="13" id="KW-0443">Lipid metabolism</keyword>
<evidence type="ECO:0000256" key="1">
    <source>
        <dbReference type="ARBA" id="ARBA00004477"/>
    </source>
</evidence>
<keyword evidence="8 22" id="KW-0812">Transmembrane</keyword>
<evidence type="ECO:0000256" key="4">
    <source>
        <dbReference type="ARBA" id="ARBA00007410"/>
    </source>
</evidence>
<dbReference type="GO" id="GO:0045540">
    <property type="term" value="P:regulation of cholesterol biosynthetic process"/>
    <property type="evidence" value="ECO:0007669"/>
    <property type="project" value="TreeGrafter"/>
</dbReference>
<keyword evidence="15 22" id="KW-0472">Membrane</keyword>
<keyword evidence="17" id="KW-0325">Glycoprotein</keyword>
<proteinExistence type="inferred from homology"/>
<evidence type="ECO:0000256" key="12">
    <source>
        <dbReference type="ARBA" id="ARBA00023034"/>
    </source>
</evidence>
<keyword evidence="7 20" id="KW-0853">WD repeat</keyword>
<dbReference type="Gene3D" id="2.130.10.10">
    <property type="entry name" value="YVTN repeat-like/Quinoprotein amine dehydrogenase"/>
    <property type="match status" value="3"/>
</dbReference>
<dbReference type="InterPro" id="IPR000731">
    <property type="entry name" value="SSD"/>
</dbReference>
<comment type="function">
    <text evidence="19">Escort protein required for cholesterol as well as lipid homeostasis. Regulates export of the SCAP-SREBP complex from the endoplasmic reticulum to the Golgi upon low cholesterol, thereby regulating the processing of sterol regulatory element-binding proteins (SREBPs) SREBF1/SREBP1 and SREBF2/SREBP2. At high sterol concentrations, formation of a ternary complex with INSIG (INSIG1 or INSIG2) leads to mask the ER export signal in SCAP, promoting retention of the complex in the endoplasmic reticulum. Low sterol concentrations trigger release of INSIG, a conformational change in the SSD domain of SCAP, unmasking of the ER export signal, promoting recruitment into COPII-coated vesicles and transport of the SCAP-SREBP to the Golgi: in the Golgi, SREBPs are then processed, releasing the transcription factor fragment of SREBPs from the membrane, its import into the nucleus and up-regulation of LDLR, INSIG1 and the mevalonate pathway. Binds cholesterol via its SSD domain.</text>
</comment>
<feature type="region of interest" description="Disordered" evidence="21">
    <location>
        <begin position="891"/>
        <end position="917"/>
    </location>
</feature>
<keyword evidence="18" id="KW-0753">Steroid metabolism</keyword>
<dbReference type="InterPro" id="IPR057042">
    <property type="entry name" value="Beta-prop_SCAP"/>
</dbReference>
<feature type="transmembrane region" description="Helical" evidence="22">
    <location>
        <begin position="424"/>
        <end position="446"/>
    </location>
</feature>
<evidence type="ECO:0000256" key="10">
    <source>
        <dbReference type="ARBA" id="ARBA00022824"/>
    </source>
</evidence>
<feature type="transmembrane region" description="Helical" evidence="22">
    <location>
        <begin position="284"/>
        <end position="305"/>
    </location>
</feature>
<evidence type="ECO:0000256" key="15">
    <source>
        <dbReference type="ARBA" id="ARBA00023136"/>
    </source>
</evidence>
<evidence type="ECO:0000256" key="3">
    <source>
        <dbReference type="ARBA" id="ARBA00004653"/>
    </source>
</evidence>
<evidence type="ECO:0000313" key="25">
    <source>
        <dbReference type="RefSeq" id="XP_032806875.1"/>
    </source>
</evidence>
<evidence type="ECO:0000256" key="11">
    <source>
        <dbReference type="ARBA" id="ARBA00022989"/>
    </source>
</evidence>
<dbReference type="CTD" id="22937"/>
<feature type="region of interest" description="Disordered" evidence="21">
    <location>
        <begin position="1127"/>
        <end position="1152"/>
    </location>
</feature>
<comment type="subcellular location">
    <subcellularLocation>
        <location evidence="2">Cytoplasmic vesicle</location>
        <location evidence="2">COPII-coated vesicle membrane</location>
        <topology evidence="2">Multi-pass membrane protein</topology>
    </subcellularLocation>
    <subcellularLocation>
        <location evidence="1">Endoplasmic reticulum membrane</location>
        <topology evidence="1">Multi-pass membrane protein</topology>
    </subcellularLocation>
    <subcellularLocation>
        <location evidence="3">Golgi apparatus membrane</location>
        <topology evidence="3">Multi-pass membrane protein</topology>
    </subcellularLocation>
</comment>
<feature type="compositionally biased region" description="Polar residues" evidence="21">
    <location>
        <begin position="902"/>
        <end position="917"/>
    </location>
</feature>
<evidence type="ECO:0000256" key="6">
    <source>
        <dbReference type="ARBA" id="ARBA00022548"/>
    </source>
</evidence>
<evidence type="ECO:0000256" key="8">
    <source>
        <dbReference type="ARBA" id="ARBA00022692"/>
    </source>
</evidence>
<evidence type="ECO:0000259" key="23">
    <source>
        <dbReference type="PROSITE" id="PS50156"/>
    </source>
</evidence>
<dbReference type="PROSITE" id="PS50082">
    <property type="entry name" value="WD_REPEATS_2"/>
    <property type="match status" value="3"/>
</dbReference>
<dbReference type="GO" id="GO:0005789">
    <property type="term" value="C:endoplasmic reticulum membrane"/>
    <property type="evidence" value="ECO:0007669"/>
    <property type="project" value="UniProtKB-SubCell"/>
</dbReference>
<evidence type="ECO:0000256" key="17">
    <source>
        <dbReference type="ARBA" id="ARBA00023180"/>
    </source>
</evidence>
<feature type="region of interest" description="Disordered" evidence="21">
    <location>
        <begin position="464"/>
        <end position="501"/>
    </location>
</feature>
<feature type="region of interest" description="Disordered" evidence="21">
    <location>
        <begin position="606"/>
        <end position="642"/>
    </location>
</feature>
<feature type="transmembrane region" description="Helical" evidence="22">
    <location>
        <begin position="25"/>
        <end position="45"/>
    </location>
</feature>
<sequence>MMLAEKLKEKISQGFYSHGLMCASYPVPIIAFTFICVLACCSPLLKLPLPGTGPVEFVTPVQDYSPPDEQYAASGASDSEERPSWYVGRPVAYVQQVVLKATVFPWERGLIPVDAFRGPLSKVFELLEEIHNHQQTTSEGPRSLDDYCFRVAALLPGLRALQRFLPEHGCLVVSPANFWLNDIEHFRADPDVMSTVHQHQGKAFQFSTSLKDLLFGVPPKYSGVSRYYIRNRQRLVSFAVTIVLHSYDNRFVWGLRSRLKRLYPATNASLREDSMVHVHFQEEVGVAELVPLVTTYIILFAYIYFSTRKIDLVKSKWGLALAAVATVISSLLISVGLCTLFGLTPTLNGGEIFPYLVLVIGLENILVLTKSVVSTPVDQDVKFRIAQGLSNEGWSIVKNMATELFIVLIGYFTMVPAIQEFCLFALVGIVSDFFLQMFFFTTVLAIDIRRMELSDLHKHPLRGPPEALHVPVPAPAPRPRSKAPRGPAEARTGPQPPVSFPYSISLPPPSLRTLRLPRRLRVVYFFARTRLAQRVIMLGTVVWIGILVYTDPTGLRAYIASRVAQQSPLGGGDLTRMAMAGLFSHETPGASSAAAALSAGDAASTVAAAPGESGAGREPGRGSVPPDAGPGQPPPAPAPRGWESLNVHAERERPPADITWSGAQDEEVWRQLSFRHWPTLFSYYNISLARKYISILPVVPVSVVLSPEDALALQHPMELEQHRLALQHEREKAALPVLPAPTGLTSYYRAAGVGFLVGGLLVLTTCCLYKLLCPKTYGQLGPRHGRRRRRELPCDQYGYCPPVSEATPVPLTGHPMDIECVAVDGGMLVSCCLAGQIRVWDAHSGRCVTVIHRASRRRKDWDGGCDRAEVVDGCVGPRPWFETADAQAAGSLPASPLFGDRSSPTSPSHDTPNSPSSGYDFSSFCHPRFDGSPNSIPSGAHSAFSFAAGLSTDSYEPPSGSHRRTQRARDSSVEQGLHDASAGKATARSPSLPKARLQADSSPERSCGEPSEVACRSPRGGGEGDELGLGAGPGPPADEAIGPESCHGVIWSMAVKDGIVVVGCGNGRLEVWDAQGGTLHCCHEEGVAGIIALSFSQNNIVAARLNGTLDFFLLETSSLQGRDRAAAAATAAPATRDGRRPPVLRAPCGDGEGDSDGDVSCRLMHSVCPAHHKPITTLRAAAGRVVTGSEDHTLKVFKLEDSCCLFTLRGHQAGVTTAYLDQSMTLCSGGRDGAVCLWDALTGSRVSQMYGHRGDVVCLSCTASYVISAGVDDKLCVWDRCSGSQLFTILQEPDCGSSFAVLAESVLVTGAPGCLSLWELAYGALLQTVCLPACDELQLPRALLPINSTTVACHLGSSLKLVQLPSVVDKLD</sequence>
<keyword evidence="24" id="KW-1185">Reference proteome</keyword>
<dbReference type="KEGG" id="pmrn:116940786"/>
<dbReference type="SMART" id="SM00320">
    <property type="entry name" value="WD40"/>
    <property type="match status" value="5"/>
</dbReference>
<evidence type="ECO:0000256" key="14">
    <source>
        <dbReference type="ARBA" id="ARBA00023121"/>
    </source>
</evidence>
<dbReference type="PANTHER" id="PTHR46378">
    <property type="entry name" value="STEROL REGULATORY ELEMENT-BINDING PROTEIN CLEAVAGE-ACTIVATING PROTEIN"/>
    <property type="match status" value="1"/>
</dbReference>
<feature type="domain" description="SSD" evidence="23">
    <location>
        <begin position="288"/>
        <end position="446"/>
    </location>
</feature>
<keyword evidence="9" id="KW-0677">Repeat</keyword>
<dbReference type="SUPFAM" id="SSF82866">
    <property type="entry name" value="Multidrug efflux transporter AcrB transmembrane domain"/>
    <property type="match status" value="1"/>
</dbReference>
<feature type="transmembrane region" description="Helical" evidence="22">
    <location>
        <begin position="317"/>
        <end position="343"/>
    </location>
</feature>
<feature type="region of interest" description="Disordered" evidence="21">
    <location>
        <begin position="951"/>
        <end position="1039"/>
    </location>
</feature>
<dbReference type="GO" id="GO:0000139">
    <property type="term" value="C:Golgi membrane"/>
    <property type="evidence" value="ECO:0007669"/>
    <property type="project" value="UniProtKB-SubCell"/>
</dbReference>
<dbReference type="GO" id="GO:0032936">
    <property type="term" value="C:SREBP-SCAP complex"/>
    <property type="evidence" value="ECO:0007669"/>
    <property type="project" value="TreeGrafter"/>
</dbReference>
<dbReference type="Proteomes" id="UP001318040">
    <property type="component" value="Chromosome 10"/>
</dbReference>
<name>A0AAJ7SWJ1_PETMA</name>
<evidence type="ECO:0000256" key="20">
    <source>
        <dbReference type="PROSITE-ProRule" id="PRU00221"/>
    </source>
</evidence>
<evidence type="ECO:0000256" key="5">
    <source>
        <dbReference type="ARBA" id="ARBA00019541"/>
    </source>
</evidence>
<feature type="repeat" description="WD" evidence="20">
    <location>
        <begin position="1249"/>
        <end position="1288"/>
    </location>
</feature>
<evidence type="ECO:0000256" key="18">
    <source>
        <dbReference type="ARBA" id="ARBA00023221"/>
    </source>
</evidence>
<dbReference type="RefSeq" id="XP_032806876.1">
    <property type="nucleotide sequence ID" value="XM_032950985.1"/>
</dbReference>
<evidence type="ECO:0000256" key="9">
    <source>
        <dbReference type="ARBA" id="ARBA00022737"/>
    </source>
</evidence>
<dbReference type="PANTHER" id="PTHR46378:SF1">
    <property type="entry name" value="STEROL REGULATORY ELEMENT-BINDING PROTEIN CLEAVAGE-ACTIVATING PROTEIN"/>
    <property type="match status" value="1"/>
</dbReference>
<evidence type="ECO:0000256" key="7">
    <source>
        <dbReference type="ARBA" id="ARBA00022574"/>
    </source>
</evidence>
<evidence type="ECO:0000256" key="13">
    <source>
        <dbReference type="ARBA" id="ARBA00023098"/>
    </source>
</evidence>
<feature type="transmembrane region" description="Helical" evidence="22">
    <location>
        <begin position="396"/>
        <end position="418"/>
    </location>
</feature>
<dbReference type="InterPro" id="IPR015943">
    <property type="entry name" value="WD40/YVTN_repeat-like_dom_sf"/>
</dbReference>
<dbReference type="RefSeq" id="XP_032806875.1">
    <property type="nucleotide sequence ID" value="XM_032950984.1"/>
</dbReference>
<comment type="similarity">
    <text evidence="4">Belongs to the WD repeat SCAP family.</text>
</comment>
<feature type="transmembrane region" description="Helical" evidence="22">
    <location>
        <begin position="531"/>
        <end position="549"/>
    </location>
</feature>
<dbReference type="InterPro" id="IPR001680">
    <property type="entry name" value="WD40_rpt"/>
</dbReference>
<evidence type="ECO:0000256" key="19">
    <source>
        <dbReference type="ARBA" id="ARBA00045958"/>
    </source>
</evidence>